<feature type="region of interest" description="Disordered" evidence="1">
    <location>
        <begin position="1"/>
        <end position="70"/>
    </location>
</feature>
<dbReference type="EMBL" id="HBUE01286573">
    <property type="protein sequence ID" value="CAG6571832.1"/>
    <property type="molecule type" value="Transcribed_RNA"/>
</dbReference>
<dbReference type="EMBL" id="HBUE01286572">
    <property type="protein sequence ID" value="CAG6571830.1"/>
    <property type="molecule type" value="Transcribed_RNA"/>
</dbReference>
<feature type="compositionally biased region" description="Basic and acidic residues" evidence="1">
    <location>
        <begin position="18"/>
        <end position="27"/>
    </location>
</feature>
<protein>
    <submittedName>
        <fullName evidence="2">(northern house mosquito) hypothetical protein</fullName>
    </submittedName>
</protein>
<name>A0A8D8JK26_CULPI</name>
<evidence type="ECO:0000256" key="1">
    <source>
        <dbReference type="SAM" id="MobiDB-lite"/>
    </source>
</evidence>
<dbReference type="EMBL" id="HBUE01033140">
    <property type="protein sequence ID" value="CAG6457689.1"/>
    <property type="molecule type" value="Transcribed_RNA"/>
</dbReference>
<sequence length="136" mass="15158">MVPPAGQMLPGVHAHAGRQPDLDRCDEPWLPGTGATDPPNHPVRPGPREGDHDSPGALLRGGRADHRRGRVRAEHYALPAEQIVQAGAQLRPQLYLPVRERQRRRRRCQPQPGQLGGGPEFRREPRGVVFFGREQD</sequence>
<dbReference type="EMBL" id="HBUE01180971">
    <property type="protein sequence ID" value="CAG6520272.1"/>
    <property type="molecule type" value="Transcribed_RNA"/>
</dbReference>
<evidence type="ECO:0000313" key="2">
    <source>
        <dbReference type="EMBL" id="CAG6571832.1"/>
    </source>
</evidence>
<reference evidence="2" key="1">
    <citation type="submission" date="2021-05" db="EMBL/GenBank/DDBJ databases">
        <authorList>
            <person name="Alioto T."/>
            <person name="Alioto T."/>
            <person name="Gomez Garrido J."/>
        </authorList>
    </citation>
    <scope>NUCLEOTIDE SEQUENCE</scope>
</reference>
<accession>A0A8D8JK26</accession>
<dbReference type="EMBL" id="HBUE01286576">
    <property type="protein sequence ID" value="CAG6571836.1"/>
    <property type="molecule type" value="Transcribed_RNA"/>
</dbReference>
<organism evidence="2">
    <name type="scientific">Culex pipiens</name>
    <name type="common">House mosquito</name>
    <dbReference type="NCBI Taxonomy" id="7175"/>
    <lineage>
        <taxon>Eukaryota</taxon>
        <taxon>Metazoa</taxon>
        <taxon>Ecdysozoa</taxon>
        <taxon>Arthropoda</taxon>
        <taxon>Hexapoda</taxon>
        <taxon>Insecta</taxon>
        <taxon>Pterygota</taxon>
        <taxon>Neoptera</taxon>
        <taxon>Endopterygota</taxon>
        <taxon>Diptera</taxon>
        <taxon>Nematocera</taxon>
        <taxon>Culicoidea</taxon>
        <taxon>Culicidae</taxon>
        <taxon>Culicinae</taxon>
        <taxon>Culicini</taxon>
        <taxon>Culex</taxon>
        <taxon>Culex</taxon>
    </lineage>
</organism>
<dbReference type="EMBL" id="HBUE01180969">
    <property type="protein sequence ID" value="CAG6520269.1"/>
    <property type="molecule type" value="Transcribed_RNA"/>
</dbReference>
<dbReference type="EMBL" id="HBUE01033142">
    <property type="protein sequence ID" value="CAG6457694.1"/>
    <property type="molecule type" value="Transcribed_RNA"/>
</dbReference>
<dbReference type="EMBL" id="HBUE01180966">
    <property type="protein sequence ID" value="CAG6520265.1"/>
    <property type="molecule type" value="Transcribed_RNA"/>
</dbReference>
<dbReference type="EMBL" id="HBUE01286578">
    <property type="protein sequence ID" value="CAG6571839.1"/>
    <property type="molecule type" value="Transcribed_RNA"/>
</dbReference>
<dbReference type="AlphaFoldDB" id="A0A8D8JK26"/>
<dbReference type="EMBL" id="HBUE01180965">
    <property type="protein sequence ID" value="CAG6520263.1"/>
    <property type="molecule type" value="Transcribed_RNA"/>
</dbReference>
<feature type="region of interest" description="Disordered" evidence="1">
    <location>
        <begin position="101"/>
        <end position="124"/>
    </location>
</feature>
<proteinExistence type="predicted"/>